<comment type="pathway">
    <text evidence="2 11">Protein modification; protein ubiquitination.</text>
</comment>
<dbReference type="PROSITE" id="PS50089">
    <property type="entry name" value="ZF_RING_2"/>
    <property type="match status" value="1"/>
</dbReference>
<dbReference type="Pfam" id="PF18102">
    <property type="entry name" value="DTC"/>
    <property type="match status" value="1"/>
</dbReference>
<comment type="catalytic activity">
    <reaction evidence="1 11">
        <text>S-ubiquitinyl-[E2 ubiquitin-conjugating enzyme]-L-cysteine + [acceptor protein]-L-lysine = [E2 ubiquitin-conjugating enzyme]-L-cysteine + N(6)-ubiquitinyl-[acceptor protein]-L-lysine.</text>
        <dbReference type="EC" id="2.3.2.27"/>
    </reaction>
</comment>
<dbReference type="SMART" id="SM00184">
    <property type="entry name" value="RING"/>
    <property type="match status" value="1"/>
</dbReference>
<dbReference type="FunFam" id="3.30.40.10:FF:000097">
    <property type="entry name" value="E3 ubiquitin-protein ligase DTX4"/>
    <property type="match status" value="1"/>
</dbReference>
<dbReference type="PANTHER" id="PTHR12622">
    <property type="entry name" value="DELTEX-RELATED"/>
    <property type="match status" value="1"/>
</dbReference>
<comment type="subcellular location">
    <subcellularLocation>
        <location evidence="11">Cytoplasm</location>
    </subcellularLocation>
</comment>
<evidence type="ECO:0000256" key="10">
    <source>
        <dbReference type="PROSITE-ProRule" id="PRU00175"/>
    </source>
</evidence>
<dbReference type="InterPro" id="IPR039396">
    <property type="entry name" value="Deltex_C"/>
</dbReference>
<keyword evidence="7 10" id="KW-0863">Zinc-finger</keyword>
<gene>
    <name evidence="13" type="ORF">N300_14863</name>
</gene>
<keyword evidence="5 11" id="KW-0479">Metal-binding</keyword>
<keyword evidence="4 11" id="KW-0808">Transferase</keyword>
<dbReference type="FunFam" id="3.30.390.130:FF:000001">
    <property type="entry name" value="Probable E3 ubiquitin-protein ligase DTX3"/>
    <property type="match status" value="1"/>
</dbReference>
<dbReference type="InterPro" id="IPR039398">
    <property type="entry name" value="Deltex_fam"/>
</dbReference>
<dbReference type="EC" id="2.3.2.27" evidence="11"/>
<evidence type="ECO:0000256" key="11">
    <source>
        <dbReference type="RuleBase" id="RU367105"/>
    </source>
</evidence>
<dbReference type="AlphaFoldDB" id="A0A091I8Q2"/>
<evidence type="ECO:0000256" key="3">
    <source>
        <dbReference type="ARBA" id="ARBA00009413"/>
    </source>
</evidence>
<evidence type="ECO:0000313" key="13">
    <source>
        <dbReference type="EMBL" id="KFP03760.1"/>
    </source>
</evidence>
<feature type="non-terminal residue" evidence="13">
    <location>
        <position position="305"/>
    </location>
</feature>
<reference evidence="13 14" key="1">
    <citation type="submission" date="2014-04" db="EMBL/GenBank/DDBJ databases">
        <title>Genome evolution of avian class.</title>
        <authorList>
            <person name="Zhang G."/>
            <person name="Li C."/>
        </authorList>
    </citation>
    <scope>NUCLEOTIDE SEQUENCE [LARGE SCALE GENOMIC DNA]</scope>
    <source>
        <strain evidence="13">BGI_N300</strain>
    </source>
</reference>
<evidence type="ECO:0000256" key="4">
    <source>
        <dbReference type="ARBA" id="ARBA00022679"/>
    </source>
</evidence>
<evidence type="ECO:0000256" key="9">
    <source>
        <dbReference type="ARBA" id="ARBA00022976"/>
    </source>
</evidence>
<keyword evidence="6" id="KW-0677">Repeat</keyword>
<dbReference type="InterPro" id="IPR013083">
    <property type="entry name" value="Znf_RING/FYVE/PHD"/>
</dbReference>
<keyword evidence="11" id="KW-0963">Cytoplasm</keyword>
<dbReference type="InterPro" id="IPR039399">
    <property type="entry name" value="Deltex_C_sf"/>
</dbReference>
<name>A0A091I8Q2_CALAN</name>
<proteinExistence type="inferred from homology"/>
<dbReference type="InterPro" id="IPR001841">
    <property type="entry name" value="Znf_RING"/>
</dbReference>
<accession>A0A091I8Q2</accession>
<dbReference type="GO" id="GO:0008270">
    <property type="term" value="F:zinc ion binding"/>
    <property type="evidence" value="ECO:0007669"/>
    <property type="project" value="UniProtKB-KW"/>
</dbReference>
<evidence type="ECO:0000313" key="14">
    <source>
        <dbReference type="Proteomes" id="UP000054308"/>
    </source>
</evidence>
<feature type="domain" description="RING-type" evidence="12">
    <location>
        <begin position="98"/>
        <end position="159"/>
    </location>
</feature>
<keyword evidence="8 11" id="KW-0862">Zinc</keyword>
<dbReference type="GO" id="GO:0016567">
    <property type="term" value="P:protein ubiquitination"/>
    <property type="evidence" value="ECO:0007669"/>
    <property type="project" value="UniProtKB-UniRule"/>
</dbReference>
<evidence type="ECO:0000256" key="5">
    <source>
        <dbReference type="ARBA" id="ARBA00022723"/>
    </source>
</evidence>
<dbReference type="SUPFAM" id="SSF57850">
    <property type="entry name" value="RING/U-box"/>
    <property type="match status" value="1"/>
</dbReference>
<dbReference type="GO" id="GO:0007219">
    <property type="term" value="P:Notch signaling pathway"/>
    <property type="evidence" value="ECO:0007669"/>
    <property type="project" value="UniProtKB-KW"/>
</dbReference>
<sequence length="305" mass="33373">RVPALPVKNLNGTGPVHPALAGMTGILMCAAGLPVCLTRAPKPILHPPPVSKSDIKPVPGVNGICRKTKKKHLKKNKTPEDVVRRYIQKVKNPPDEDCTICMERLVTSSGYDGVLSHRGIKAELVGKLGKCGHMYHLLCLLAMYNNGNKDGSLQCPTCKAIYGEKTGTQPPGKMEFHLIPHSLPGYTNSKTIRIVYDIPTGIQGPEHPNPGKKFTARGFPRHCYLPDNEKGRKVLKLLIVAWDRRLIFTIGTSNTTGESDTVVWNEIHHKTEFGSNLTGHGYPDPNYLDNVLAELLAQGVSEATL</sequence>
<dbReference type="Gene3D" id="3.30.390.130">
    <property type="match status" value="1"/>
</dbReference>
<dbReference type="Gene3D" id="3.30.40.10">
    <property type="entry name" value="Zinc/RING finger domain, C3HC4 (zinc finger)"/>
    <property type="match status" value="1"/>
</dbReference>
<dbReference type="EMBL" id="KL218265">
    <property type="protein sequence ID" value="KFP03760.1"/>
    <property type="molecule type" value="Genomic_DNA"/>
</dbReference>
<protein>
    <recommendedName>
        <fullName evidence="11">E3 ubiquitin-protein ligase</fullName>
        <ecNumber evidence="11">2.3.2.27</ecNumber>
    </recommendedName>
</protein>
<evidence type="ECO:0000256" key="2">
    <source>
        <dbReference type="ARBA" id="ARBA00004906"/>
    </source>
</evidence>
<dbReference type="CDD" id="cd09633">
    <property type="entry name" value="Deltex_C"/>
    <property type="match status" value="1"/>
</dbReference>
<dbReference type="GO" id="GO:0061630">
    <property type="term" value="F:ubiquitin protein ligase activity"/>
    <property type="evidence" value="ECO:0007669"/>
    <property type="project" value="UniProtKB-UniRule"/>
</dbReference>
<feature type="non-terminal residue" evidence="13">
    <location>
        <position position="1"/>
    </location>
</feature>
<comment type="similarity">
    <text evidence="3 11">Belongs to the Deltex family.</text>
</comment>
<dbReference type="STRING" id="9244.A0A091I8Q2"/>
<keyword evidence="9" id="KW-0914">Notch signaling pathway</keyword>
<evidence type="ECO:0000256" key="1">
    <source>
        <dbReference type="ARBA" id="ARBA00000900"/>
    </source>
</evidence>
<evidence type="ECO:0000256" key="6">
    <source>
        <dbReference type="ARBA" id="ARBA00022737"/>
    </source>
</evidence>
<evidence type="ECO:0000256" key="7">
    <source>
        <dbReference type="ARBA" id="ARBA00022771"/>
    </source>
</evidence>
<dbReference type="GO" id="GO:0005737">
    <property type="term" value="C:cytoplasm"/>
    <property type="evidence" value="ECO:0007669"/>
    <property type="project" value="UniProtKB-SubCell"/>
</dbReference>
<evidence type="ECO:0000256" key="8">
    <source>
        <dbReference type="ARBA" id="ARBA00022833"/>
    </source>
</evidence>
<dbReference type="InterPro" id="IPR018957">
    <property type="entry name" value="Znf_C3HC4_RING-type"/>
</dbReference>
<keyword evidence="14" id="KW-1185">Reference proteome</keyword>
<dbReference type="Pfam" id="PF00097">
    <property type="entry name" value="zf-C3HC4"/>
    <property type="match status" value="1"/>
</dbReference>
<dbReference type="Proteomes" id="UP000054308">
    <property type="component" value="Unassembled WGS sequence"/>
</dbReference>
<dbReference type="CDD" id="cd16671">
    <property type="entry name" value="RING-H2_DTX1_4"/>
    <property type="match status" value="1"/>
</dbReference>
<organism evidence="13 14">
    <name type="scientific">Calypte anna</name>
    <name type="common">Anna's hummingbird</name>
    <name type="synonym">Archilochus anna</name>
    <dbReference type="NCBI Taxonomy" id="9244"/>
    <lineage>
        <taxon>Eukaryota</taxon>
        <taxon>Metazoa</taxon>
        <taxon>Chordata</taxon>
        <taxon>Craniata</taxon>
        <taxon>Vertebrata</taxon>
        <taxon>Euteleostomi</taxon>
        <taxon>Archelosauria</taxon>
        <taxon>Archosauria</taxon>
        <taxon>Dinosauria</taxon>
        <taxon>Saurischia</taxon>
        <taxon>Theropoda</taxon>
        <taxon>Coelurosauria</taxon>
        <taxon>Aves</taxon>
        <taxon>Neognathae</taxon>
        <taxon>Neoaves</taxon>
        <taxon>Strisores</taxon>
        <taxon>Apodiformes</taxon>
        <taxon>Trochilidae</taxon>
        <taxon>Calypte</taxon>
    </lineage>
</organism>
<dbReference type="UniPathway" id="UPA00143"/>
<evidence type="ECO:0000259" key="12">
    <source>
        <dbReference type="PROSITE" id="PS50089"/>
    </source>
</evidence>